<proteinExistence type="predicted"/>
<keyword evidence="3" id="KW-1185">Reference proteome</keyword>
<reference evidence="2" key="2">
    <citation type="submission" date="2025-09" db="UniProtKB">
        <authorList>
            <consortium name="Ensembl"/>
        </authorList>
    </citation>
    <scope>IDENTIFICATION</scope>
</reference>
<dbReference type="InterPro" id="IPR013783">
    <property type="entry name" value="Ig-like_fold"/>
</dbReference>
<name>A0A8C5ZXU5_MARMA</name>
<dbReference type="SMART" id="SM00406">
    <property type="entry name" value="IGv"/>
    <property type="match status" value="1"/>
</dbReference>
<dbReference type="Gene3D" id="2.60.40.10">
    <property type="entry name" value="Immunoglobulins"/>
    <property type="match status" value="1"/>
</dbReference>
<dbReference type="Ensembl" id="ENSMMMT00000024120.1">
    <property type="protein sequence ID" value="ENSMMMP00000021237.1"/>
    <property type="gene ID" value="ENSMMMG00000018699.1"/>
</dbReference>
<dbReference type="InterPro" id="IPR036179">
    <property type="entry name" value="Ig-like_dom_sf"/>
</dbReference>
<dbReference type="PROSITE" id="PS50835">
    <property type="entry name" value="IG_LIKE"/>
    <property type="match status" value="1"/>
</dbReference>
<dbReference type="AlphaFoldDB" id="A0A8C5ZXU5"/>
<evidence type="ECO:0000313" key="2">
    <source>
        <dbReference type="Ensembl" id="ENSMMMP00000021237.1"/>
    </source>
</evidence>
<dbReference type="InterPro" id="IPR050150">
    <property type="entry name" value="IgV_Light_Chain"/>
</dbReference>
<evidence type="ECO:0000313" key="3">
    <source>
        <dbReference type="Proteomes" id="UP000694407"/>
    </source>
</evidence>
<protein>
    <recommendedName>
        <fullName evidence="1">Ig-like domain-containing protein</fullName>
    </recommendedName>
</protein>
<dbReference type="PANTHER" id="PTHR23267">
    <property type="entry name" value="IMMUNOGLOBULIN LIGHT CHAIN"/>
    <property type="match status" value="1"/>
</dbReference>
<evidence type="ECO:0000259" key="1">
    <source>
        <dbReference type="PROSITE" id="PS50835"/>
    </source>
</evidence>
<dbReference type="InterPro" id="IPR013106">
    <property type="entry name" value="Ig_V-set"/>
</dbReference>
<dbReference type="Proteomes" id="UP000694407">
    <property type="component" value="Unplaced"/>
</dbReference>
<dbReference type="SUPFAM" id="SSF48726">
    <property type="entry name" value="Immunoglobulin"/>
    <property type="match status" value="1"/>
</dbReference>
<dbReference type="Pfam" id="PF07686">
    <property type="entry name" value="V-set"/>
    <property type="match status" value="1"/>
</dbReference>
<organism evidence="2 3">
    <name type="scientific">Marmota marmota marmota</name>
    <name type="common">Alpine marmot</name>
    <dbReference type="NCBI Taxonomy" id="9994"/>
    <lineage>
        <taxon>Eukaryota</taxon>
        <taxon>Metazoa</taxon>
        <taxon>Chordata</taxon>
        <taxon>Craniata</taxon>
        <taxon>Vertebrata</taxon>
        <taxon>Euteleostomi</taxon>
        <taxon>Mammalia</taxon>
        <taxon>Eutheria</taxon>
        <taxon>Euarchontoglires</taxon>
        <taxon>Glires</taxon>
        <taxon>Rodentia</taxon>
        <taxon>Sciuromorpha</taxon>
        <taxon>Sciuridae</taxon>
        <taxon>Xerinae</taxon>
        <taxon>Marmotini</taxon>
        <taxon>Marmota</taxon>
    </lineage>
</organism>
<accession>A0A8C5ZXU5</accession>
<dbReference type="InterPro" id="IPR007110">
    <property type="entry name" value="Ig-like_dom"/>
</dbReference>
<dbReference type="GeneTree" id="ENSGT00940000153924"/>
<feature type="domain" description="Ig-like" evidence="1">
    <location>
        <begin position="1"/>
        <end position="100"/>
    </location>
</feature>
<reference evidence="2" key="1">
    <citation type="submission" date="2025-08" db="UniProtKB">
        <authorList>
            <consortium name="Ensembl"/>
        </authorList>
    </citation>
    <scope>IDENTIFICATION</scope>
</reference>
<sequence>MFSALQKSLLVTITCQASENIYSYASWYQQKQEQAPKQLIYSASNLQSGVPSRFSGSGSGKYYSLTISDLDLEPEDATTYYCQYSSFPATQNGGHRVLVTKEKKRKRKATGLHI</sequence>